<keyword evidence="2" id="KW-0808">Transferase</keyword>
<name>A0A8S0FF76_ECOLX</name>
<dbReference type="GO" id="GO:0016757">
    <property type="term" value="F:glycosyltransferase activity"/>
    <property type="evidence" value="ECO:0007669"/>
    <property type="project" value="UniProtKB-KW"/>
</dbReference>
<accession>A0A8S0FF76</accession>
<proteinExistence type="predicted"/>
<sequence length="129" mass="14550">MYFRLFAFQLLGLTLDRLLYLDADVVCKGDISQLLHLDLNGAVAAVVKDVDPMQEKAASRLSDPELLGQYFNSGVVYLDLKKWANAKLTEKALSILMSKDNVYKYPDQDVMNVLLKGMTIFLPRGYNTI</sequence>
<organism evidence="3 4">
    <name type="scientific">Escherichia coli</name>
    <dbReference type="NCBI Taxonomy" id="562"/>
    <lineage>
        <taxon>Bacteria</taxon>
        <taxon>Pseudomonadati</taxon>
        <taxon>Pseudomonadota</taxon>
        <taxon>Gammaproteobacteria</taxon>
        <taxon>Enterobacterales</taxon>
        <taxon>Enterobacteriaceae</taxon>
        <taxon>Escherichia</taxon>
    </lineage>
</organism>
<evidence type="ECO:0008006" key="5">
    <source>
        <dbReference type="Google" id="ProtNLM"/>
    </source>
</evidence>
<dbReference type="AlphaFoldDB" id="A0A8S0FF76"/>
<dbReference type="PANTHER" id="PTHR13778:SF64">
    <property type="entry name" value="LIPOPOLYSACCHARIDE 1,2-GLUCOSYLTRANSFERASE"/>
    <property type="match status" value="1"/>
</dbReference>
<dbReference type="Pfam" id="PF01501">
    <property type="entry name" value="Glyco_transf_8"/>
    <property type="match status" value="1"/>
</dbReference>
<evidence type="ECO:0000313" key="3">
    <source>
        <dbReference type="EMBL" id="BBU79737.1"/>
    </source>
</evidence>
<dbReference type="EMBL" id="AP022360">
    <property type="protein sequence ID" value="BBU79737.1"/>
    <property type="molecule type" value="Genomic_DNA"/>
</dbReference>
<dbReference type="InterPro" id="IPR029044">
    <property type="entry name" value="Nucleotide-diphossugar_trans"/>
</dbReference>
<evidence type="ECO:0000256" key="2">
    <source>
        <dbReference type="ARBA" id="ARBA00022679"/>
    </source>
</evidence>
<dbReference type="Proteomes" id="UP000467488">
    <property type="component" value="Chromosome"/>
</dbReference>
<protein>
    <recommendedName>
        <fullName evidence="5">Lipopolysaccharide glucosyltransferase I</fullName>
    </recommendedName>
</protein>
<dbReference type="PANTHER" id="PTHR13778">
    <property type="entry name" value="GLYCOSYLTRANSFERASE 8 DOMAIN-CONTAINING PROTEIN"/>
    <property type="match status" value="1"/>
</dbReference>
<dbReference type="SUPFAM" id="SSF53448">
    <property type="entry name" value="Nucleotide-diphospho-sugar transferases"/>
    <property type="match status" value="1"/>
</dbReference>
<dbReference type="Gene3D" id="3.90.550.10">
    <property type="entry name" value="Spore Coat Polysaccharide Biosynthesis Protein SpsA, Chain A"/>
    <property type="match status" value="1"/>
</dbReference>
<dbReference type="InterPro" id="IPR050748">
    <property type="entry name" value="Glycosyltrans_8_dom-fam"/>
</dbReference>
<gene>
    <name evidence="3" type="ORF">EIMP300_11370</name>
</gene>
<keyword evidence="1" id="KW-0328">Glycosyltransferase</keyword>
<reference evidence="3 4" key="1">
    <citation type="submission" date="2020-01" db="EMBL/GenBank/DDBJ databases">
        <title>Dynamics of blaIMP-6 dissemination in carbapenem resistant Enterobacteriacea isolated from regional surveillance in Osaka, Japan.</title>
        <authorList>
            <person name="Abe R."/>
            <person name="Akeda Y."/>
            <person name="Sugawara Y."/>
            <person name="Yamamoto N."/>
            <person name="Tomono K."/>
            <person name="Takeuchi D."/>
            <person name="Kawahara R."/>
            <person name="Hamada S."/>
        </authorList>
    </citation>
    <scope>NUCLEOTIDE SEQUENCE [LARGE SCALE GENOMIC DNA]</scope>
    <source>
        <strain evidence="3 4">E300</strain>
    </source>
</reference>
<dbReference type="InterPro" id="IPR002495">
    <property type="entry name" value="Glyco_trans_8"/>
</dbReference>
<evidence type="ECO:0000256" key="1">
    <source>
        <dbReference type="ARBA" id="ARBA00022676"/>
    </source>
</evidence>
<evidence type="ECO:0000313" key="4">
    <source>
        <dbReference type="Proteomes" id="UP000467488"/>
    </source>
</evidence>